<reference evidence="2 3" key="1">
    <citation type="journal article" date="2014" name="Genome Biol. Evol.">
        <title>The secreted proteins of Achlya hypogyna and Thraustotheca clavata identify the ancestral oomycete secretome and reveal gene acquisitions by horizontal gene transfer.</title>
        <authorList>
            <person name="Misner I."/>
            <person name="Blouin N."/>
            <person name="Leonard G."/>
            <person name="Richards T.A."/>
            <person name="Lane C.E."/>
        </authorList>
    </citation>
    <scope>NUCLEOTIDE SEQUENCE [LARGE SCALE GENOMIC DNA]</scope>
    <source>
        <strain evidence="2 3">ATCC 34112</strain>
    </source>
</reference>
<proteinExistence type="predicted"/>
<gene>
    <name evidence="2" type="ORF">THRCLA_09972</name>
</gene>
<comment type="caution">
    <text evidence="2">The sequence shown here is derived from an EMBL/GenBank/DDBJ whole genome shotgun (WGS) entry which is preliminary data.</text>
</comment>
<keyword evidence="3" id="KW-1185">Reference proteome</keyword>
<keyword evidence="1" id="KW-1133">Transmembrane helix</keyword>
<evidence type="ECO:0000313" key="3">
    <source>
        <dbReference type="Proteomes" id="UP000243217"/>
    </source>
</evidence>
<dbReference type="AlphaFoldDB" id="A0A1V9YTA7"/>
<accession>A0A1V9YTA7</accession>
<feature type="non-terminal residue" evidence="2">
    <location>
        <position position="128"/>
    </location>
</feature>
<dbReference type="Proteomes" id="UP000243217">
    <property type="component" value="Unassembled WGS sequence"/>
</dbReference>
<keyword evidence="1" id="KW-0472">Membrane</keyword>
<organism evidence="2 3">
    <name type="scientific">Thraustotheca clavata</name>
    <dbReference type="NCBI Taxonomy" id="74557"/>
    <lineage>
        <taxon>Eukaryota</taxon>
        <taxon>Sar</taxon>
        <taxon>Stramenopiles</taxon>
        <taxon>Oomycota</taxon>
        <taxon>Saprolegniomycetes</taxon>
        <taxon>Saprolegniales</taxon>
        <taxon>Achlyaceae</taxon>
        <taxon>Thraustotheca</taxon>
    </lineage>
</organism>
<name>A0A1V9YTA7_9STRA</name>
<sequence length="128" mass="14520">MCRSYFGMNCPLCCHLGLMYSRVDAWPAPTELAKKKYNSIRFNYGLRLCVFYFTSASIVLLTTYILNYIANTPTPIGINFNQFTSFQFHVPVKVLLLANAVLYTSNTTTIDETLSLSELLYQECADDA</sequence>
<evidence type="ECO:0000313" key="2">
    <source>
        <dbReference type="EMBL" id="OQR89005.1"/>
    </source>
</evidence>
<dbReference type="EMBL" id="JNBS01002906">
    <property type="protein sequence ID" value="OQR89005.1"/>
    <property type="molecule type" value="Genomic_DNA"/>
</dbReference>
<protein>
    <submittedName>
        <fullName evidence="2">Uncharacterized protein</fullName>
    </submittedName>
</protein>
<feature type="transmembrane region" description="Helical" evidence="1">
    <location>
        <begin position="44"/>
        <end position="66"/>
    </location>
</feature>
<keyword evidence="1" id="KW-0812">Transmembrane</keyword>
<evidence type="ECO:0000256" key="1">
    <source>
        <dbReference type="SAM" id="Phobius"/>
    </source>
</evidence>